<reference evidence="1 2" key="1">
    <citation type="journal article" date="2022" name="Plant J.">
        <title>Chromosome-level genome of Camellia lanceoleosa provides a valuable resource for understanding genome evolution and self-incompatibility.</title>
        <authorList>
            <person name="Gong W."/>
            <person name="Xiao S."/>
            <person name="Wang L."/>
            <person name="Liao Z."/>
            <person name="Chang Y."/>
            <person name="Mo W."/>
            <person name="Hu G."/>
            <person name="Li W."/>
            <person name="Zhao G."/>
            <person name="Zhu H."/>
            <person name="Hu X."/>
            <person name="Ji K."/>
            <person name="Xiang X."/>
            <person name="Song Q."/>
            <person name="Yuan D."/>
            <person name="Jin S."/>
            <person name="Zhang L."/>
        </authorList>
    </citation>
    <scope>NUCLEOTIDE SEQUENCE [LARGE SCALE GENOMIC DNA]</scope>
    <source>
        <strain evidence="1">SQ_2022a</strain>
    </source>
</reference>
<dbReference type="EMBL" id="CM045759">
    <property type="protein sequence ID" value="KAI8017869.1"/>
    <property type="molecule type" value="Genomic_DNA"/>
</dbReference>
<evidence type="ECO:0000313" key="2">
    <source>
        <dbReference type="Proteomes" id="UP001060215"/>
    </source>
</evidence>
<proteinExistence type="predicted"/>
<sequence>MVEVEQEGNKTTLLEEANPKSNDERTENRKKKRKRQLLKEAATADKRGVCYLSRIPPHMDPLKLRQILSQYGEIQRIYLTPEDPAA</sequence>
<protein>
    <submittedName>
        <fullName evidence="1">Pre-rRNA-processing protein ESF2</fullName>
    </submittedName>
</protein>
<gene>
    <name evidence="1" type="ORF">LOK49_LG04G03593</name>
</gene>
<keyword evidence="2" id="KW-1185">Reference proteome</keyword>
<evidence type="ECO:0000313" key="1">
    <source>
        <dbReference type="EMBL" id="KAI8017869.1"/>
    </source>
</evidence>
<accession>A0ACC0HXT5</accession>
<organism evidence="1 2">
    <name type="scientific">Camellia lanceoleosa</name>
    <dbReference type="NCBI Taxonomy" id="1840588"/>
    <lineage>
        <taxon>Eukaryota</taxon>
        <taxon>Viridiplantae</taxon>
        <taxon>Streptophyta</taxon>
        <taxon>Embryophyta</taxon>
        <taxon>Tracheophyta</taxon>
        <taxon>Spermatophyta</taxon>
        <taxon>Magnoliopsida</taxon>
        <taxon>eudicotyledons</taxon>
        <taxon>Gunneridae</taxon>
        <taxon>Pentapetalae</taxon>
        <taxon>asterids</taxon>
        <taxon>Ericales</taxon>
        <taxon>Theaceae</taxon>
        <taxon>Camellia</taxon>
    </lineage>
</organism>
<dbReference type="Proteomes" id="UP001060215">
    <property type="component" value="Chromosome 2"/>
</dbReference>
<comment type="caution">
    <text evidence="1">The sequence shown here is derived from an EMBL/GenBank/DDBJ whole genome shotgun (WGS) entry which is preliminary data.</text>
</comment>
<name>A0ACC0HXT5_9ERIC</name>